<feature type="compositionally biased region" description="Polar residues" evidence="1">
    <location>
        <begin position="65"/>
        <end position="75"/>
    </location>
</feature>
<evidence type="ECO:0000313" key="2">
    <source>
        <dbReference type="EMBL" id="OJK02244.1"/>
    </source>
</evidence>
<dbReference type="InterPro" id="IPR036770">
    <property type="entry name" value="Ankyrin_rpt-contain_sf"/>
</dbReference>
<evidence type="ECO:0000256" key="1">
    <source>
        <dbReference type="SAM" id="MobiDB-lite"/>
    </source>
</evidence>
<protein>
    <submittedName>
        <fullName evidence="2">Uncharacterized protein</fullName>
    </submittedName>
</protein>
<dbReference type="Proteomes" id="UP000184546">
    <property type="component" value="Unassembled WGS sequence"/>
</dbReference>
<reference evidence="3" key="1">
    <citation type="journal article" date="2017" name="Genome Biol.">
        <title>Comparative genomics reveals high biological diversity and specific adaptations in the industrially and medically important fungal genus Aspergillus.</title>
        <authorList>
            <person name="de Vries R.P."/>
            <person name="Riley R."/>
            <person name="Wiebenga A."/>
            <person name="Aguilar-Osorio G."/>
            <person name="Amillis S."/>
            <person name="Uchima C.A."/>
            <person name="Anderluh G."/>
            <person name="Asadollahi M."/>
            <person name="Askin M."/>
            <person name="Barry K."/>
            <person name="Battaglia E."/>
            <person name="Bayram O."/>
            <person name="Benocci T."/>
            <person name="Braus-Stromeyer S.A."/>
            <person name="Caldana C."/>
            <person name="Canovas D."/>
            <person name="Cerqueira G.C."/>
            <person name="Chen F."/>
            <person name="Chen W."/>
            <person name="Choi C."/>
            <person name="Clum A."/>
            <person name="Dos Santos R.A."/>
            <person name="Damasio A.R."/>
            <person name="Diallinas G."/>
            <person name="Emri T."/>
            <person name="Fekete E."/>
            <person name="Flipphi M."/>
            <person name="Freyberg S."/>
            <person name="Gallo A."/>
            <person name="Gournas C."/>
            <person name="Habgood R."/>
            <person name="Hainaut M."/>
            <person name="Harispe M.L."/>
            <person name="Henrissat B."/>
            <person name="Hilden K.S."/>
            <person name="Hope R."/>
            <person name="Hossain A."/>
            <person name="Karabika E."/>
            <person name="Karaffa L."/>
            <person name="Karanyi Z."/>
            <person name="Krasevec N."/>
            <person name="Kuo A."/>
            <person name="Kusch H."/>
            <person name="LaButti K."/>
            <person name="Lagendijk E.L."/>
            <person name="Lapidus A."/>
            <person name="Levasseur A."/>
            <person name="Lindquist E."/>
            <person name="Lipzen A."/>
            <person name="Logrieco A.F."/>
            <person name="MacCabe A."/>
            <person name="Maekelae M.R."/>
            <person name="Malavazi I."/>
            <person name="Melin P."/>
            <person name="Meyer V."/>
            <person name="Mielnichuk N."/>
            <person name="Miskei M."/>
            <person name="Molnar A.P."/>
            <person name="Mule G."/>
            <person name="Ngan C.Y."/>
            <person name="Orejas M."/>
            <person name="Orosz E."/>
            <person name="Ouedraogo J.P."/>
            <person name="Overkamp K.M."/>
            <person name="Park H.-S."/>
            <person name="Perrone G."/>
            <person name="Piumi F."/>
            <person name="Punt P.J."/>
            <person name="Ram A.F."/>
            <person name="Ramon A."/>
            <person name="Rauscher S."/>
            <person name="Record E."/>
            <person name="Riano-Pachon D.M."/>
            <person name="Robert V."/>
            <person name="Roehrig J."/>
            <person name="Ruller R."/>
            <person name="Salamov A."/>
            <person name="Salih N.S."/>
            <person name="Samson R.A."/>
            <person name="Sandor E."/>
            <person name="Sanguinetti M."/>
            <person name="Schuetze T."/>
            <person name="Sepcic K."/>
            <person name="Shelest E."/>
            <person name="Sherlock G."/>
            <person name="Sophianopoulou V."/>
            <person name="Squina F.M."/>
            <person name="Sun H."/>
            <person name="Susca A."/>
            <person name="Todd R.B."/>
            <person name="Tsang A."/>
            <person name="Unkles S.E."/>
            <person name="van de Wiele N."/>
            <person name="van Rossen-Uffink D."/>
            <person name="Oliveira J.V."/>
            <person name="Vesth T.C."/>
            <person name="Visser J."/>
            <person name="Yu J.-H."/>
            <person name="Zhou M."/>
            <person name="Andersen M.R."/>
            <person name="Archer D.B."/>
            <person name="Baker S.E."/>
            <person name="Benoit I."/>
            <person name="Brakhage A.A."/>
            <person name="Braus G.H."/>
            <person name="Fischer R."/>
            <person name="Frisvad J.C."/>
            <person name="Goldman G.H."/>
            <person name="Houbraken J."/>
            <person name="Oakley B."/>
            <person name="Pocsi I."/>
            <person name="Scazzocchio C."/>
            <person name="Seiboth B."/>
            <person name="vanKuyk P.A."/>
            <person name="Wortman J."/>
            <person name="Dyer P.S."/>
            <person name="Grigoriev I.V."/>
        </authorList>
    </citation>
    <scope>NUCLEOTIDE SEQUENCE [LARGE SCALE GENOMIC DNA]</scope>
    <source>
        <strain evidence="3">ATCC 16872 / CBS 172.66 / WB 5094</strain>
    </source>
</reference>
<proteinExistence type="predicted"/>
<organism evidence="2 3">
    <name type="scientific">Aspergillus aculeatus (strain ATCC 16872 / CBS 172.66 / WB 5094)</name>
    <dbReference type="NCBI Taxonomy" id="690307"/>
    <lineage>
        <taxon>Eukaryota</taxon>
        <taxon>Fungi</taxon>
        <taxon>Dikarya</taxon>
        <taxon>Ascomycota</taxon>
        <taxon>Pezizomycotina</taxon>
        <taxon>Eurotiomycetes</taxon>
        <taxon>Eurotiomycetidae</taxon>
        <taxon>Eurotiales</taxon>
        <taxon>Aspergillaceae</taxon>
        <taxon>Aspergillus</taxon>
        <taxon>Aspergillus subgen. Circumdati</taxon>
    </lineage>
</organism>
<dbReference type="EMBL" id="KV878973">
    <property type="protein sequence ID" value="OJK02244.1"/>
    <property type="molecule type" value="Genomic_DNA"/>
</dbReference>
<dbReference type="AlphaFoldDB" id="A0A1L9X1K9"/>
<accession>A0A1L9X1K9</accession>
<dbReference type="InterPro" id="IPR051616">
    <property type="entry name" value="Cul2-RING_E3_ligase_SR"/>
</dbReference>
<dbReference type="Gene3D" id="1.25.40.20">
    <property type="entry name" value="Ankyrin repeat-containing domain"/>
    <property type="match status" value="1"/>
</dbReference>
<keyword evidence="3" id="KW-1185">Reference proteome</keyword>
<dbReference type="SMART" id="SM00248">
    <property type="entry name" value="ANK"/>
    <property type="match status" value="4"/>
</dbReference>
<feature type="region of interest" description="Disordered" evidence="1">
    <location>
        <begin position="1"/>
        <end position="98"/>
    </location>
</feature>
<sequence>MSYNLTGKNIRTDQGARRPYRAERGRAMRRIAPAEPPGPSTTCLHESAPPPDGRKSPLHAIPPRTASSATQNRETASPRMPSAPPPAADGSPPSPPSLLGENEIHLRFRLAMLGVRWRVDGWLRLRLRWQHRPSEARTLPVRAHQQVEGRDEVVEVLLAYSAEVSPAQAQKYSLKPFLQAVVKGSESMVSLFLLAGANPNEQDQRARYGDSTISPALTYAIPLERILRRLLAAAADPTAVNDSNDSVISHALVSGQTTVIQILIDEGLDFSRHLGRFHLSHAAVRGGRAVLDLLVNTGKWDFLLSPVHVDPITCEKALKVAAETAQVETLQWLLDRGFLPVRHPLLLARTVNLRSPAALTDAADEKAAATLDLLLRAGLDLDAQISYGTPLMNVGSHYYAWGEPQRFRMRARMLLDRGATLLPPKSLPQATRYRYPARNAVGHHPELNVMTFQELEARCEPWSVVEHLFRSAEYKASLRHDWGHIRVVRQYSWRVRYPV</sequence>
<dbReference type="PANTHER" id="PTHR46224">
    <property type="entry name" value="ANKYRIN REPEAT FAMILY PROTEIN"/>
    <property type="match status" value="1"/>
</dbReference>
<dbReference type="VEuPathDB" id="FungiDB:ASPACDRAFT_41063"/>
<dbReference type="OMA" id="TITPYHE"/>
<dbReference type="SUPFAM" id="SSF48403">
    <property type="entry name" value="Ankyrin repeat"/>
    <property type="match status" value="1"/>
</dbReference>
<name>A0A1L9X1K9_ASPA1</name>
<dbReference type="STRING" id="690307.A0A1L9X1K9"/>
<dbReference type="GeneID" id="30974692"/>
<gene>
    <name evidence="2" type="ORF">ASPACDRAFT_41063</name>
</gene>
<dbReference type="InterPro" id="IPR002110">
    <property type="entry name" value="Ankyrin_rpt"/>
</dbReference>
<evidence type="ECO:0000313" key="3">
    <source>
        <dbReference type="Proteomes" id="UP000184546"/>
    </source>
</evidence>
<dbReference type="OrthoDB" id="366390at2759"/>
<feature type="compositionally biased region" description="Basic and acidic residues" evidence="1">
    <location>
        <begin position="10"/>
        <end position="26"/>
    </location>
</feature>
<feature type="compositionally biased region" description="Pro residues" evidence="1">
    <location>
        <begin position="81"/>
        <end position="96"/>
    </location>
</feature>
<dbReference type="PANTHER" id="PTHR46224:SF64">
    <property type="entry name" value="IQ MOTIF AND ANKYRIN REPEAT DOMAIN-CONTAINING PROTEIN 1"/>
    <property type="match status" value="1"/>
</dbReference>
<dbReference type="RefSeq" id="XP_020058583.1">
    <property type="nucleotide sequence ID" value="XM_020200878.1"/>
</dbReference>